<comment type="similarity">
    <text evidence="2">Belongs to the RGP family.</text>
</comment>
<dbReference type="PANTHER" id="PTHR31682:SF44">
    <property type="entry name" value="UDP-ARABINOPYRANOSE MUTASE 3"/>
    <property type="match status" value="1"/>
</dbReference>
<dbReference type="Pfam" id="PF03214">
    <property type="entry name" value="RGP"/>
    <property type="match status" value="1"/>
</dbReference>
<dbReference type="InterPro" id="IPR037595">
    <property type="entry name" value="RGP_fam"/>
</dbReference>
<evidence type="ECO:0000313" key="5">
    <source>
        <dbReference type="Proteomes" id="UP000232323"/>
    </source>
</evidence>
<comment type="subcellular location">
    <subcellularLocation>
        <location evidence="1">Golgi apparatus</location>
    </subcellularLocation>
</comment>
<dbReference type="OrthoDB" id="1020896at2759"/>
<dbReference type="GO" id="GO:0005794">
    <property type="term" value="C:Golgi apparatus"/>
    <property type="evidence" value="ECO:0007669"/>
    <property type="project" value="UniProtKB-SubCell"/>
</dbReference>
<dbReference type="GO" id="GO:0052691">
    <property type="term" value="F:UDP-arabinopyranose mutase activity"/>
    <property type="evidence" value="ECO:0007669"/>
    <property type="project" value="TreeGrafter"/>
</dbReference>
<sequence length="338" mass="37826">MSKAAPHLIDVVIPVSGGLEFLDKWRSVLQAYHIIVIQSGVENLQIPEGFNITIYRVSDAKKILGDDAWCLINNDGSLNRSFGYIMSQKKYVYTFDEGCLCASDPSGKEIDALAEHLVNLTSPATPFFFNTLYDPYRPGTDFVRGYPFSLREGVATAVSHGLWLNRPDYDTATALVKPHERNARYVDAVLTVPKGVLYPMSSINLAFDREAIGASMYNCMSIIEQPGDEMWSGLCAKVISDHLGHGHKTGLPYIWNSEKPIAKLVSNIQKDTKVLLWQEELVPFFSQLKLSPASNTAVLAYTEIAETVKKQLGPKDQYFMQLSEAMLCWVRCWTSVKK</sequence>
<gene>
    <name evidence="4" type="ORF">CEUSTIGMA_g12513.t1</name>
</gene>
<dbReference type="GO" id="GO:0005829">
    <property type="term" value="C:cytosol"/>
    <property type="evidence" value="ECO:0007669"/>
    <property type="project" value="TreeGrafter"/>
</dbReference>
<evidence type="ECO:0000256" key="3">
    <source>
        <dbReference type="ARBA" id="ARBA00023034"/>
    </source>
</evidence>
<proteinExistence type="inferred from homology"/>
<accession>A0A250XQ12</accession>
<keyword evidence="3" id="KW-0333">Golgi apparatus</keyword>
<evidence type="ECO:0000256" key="2">
    <source>
        <dbReference type="ARBA" id="ARBA00008986"/>
    </source>
</evidence>
<evidence type="ECO:0000313" key="4">
    <source>
        <dbReference type="EMBL" id="GAX85093.1"/>
    </source>
</evidence>
<protein>
    <submittedName>
        <fullName evidence="4">Uncharacterized protein</fullName>
    </submittedName>
</protein>
<dbReference type="AlphaFoldDB" id="A0A250XQ12"/>
<dbReference type="STRING" id="1157962.A0A250XQ12"/>
<dbReference type="Proteomes" id="UP000232323">
    <property type="component" value="Unassembled WGS sequence"/>
</dbReference>
<organism evidence="4 5">
    <name type="scientific">Chlamydomonas eustigma</name>
    <dbReference type="NCBI Taxonomy" id="1157962"/>
    <lineage>
        <taxon>Eukaryota</taxon>
        <taxon>Viridiplantae</taxon>
        <taxon>Chlorophyta</taxon>
        <taxon>core chlorophytes</taxon>
        <taxon>Chlorophyceae</taxon>
        <taxon>CS clade</taxon>
        <taxon>Chlamydomonadales</taxon>
        <taxon>Chlamydomonadaceae</taxon>
        <taxon>Chlamydomonas</taxon>
    </lineage>
</organism>
<dbReference type="GO" id="GO:0033356">
    <property type="term" value="P:UDP-L-arabinose metabolic process"/>
    <property type="evidence" value="ECO:0007669"/>
    <property type="project" value="TreeGrafter"/>
</dbReference>
<reference evidence="4 5" key="1">
    <citation type="submission" date="2017-08" db="EMBL/GenBank/DDBJ databases">
        <title>Acidophilic green algal genome provides insights into adaptation to an acidic environment.</title>
        <authorList>
            <person name="Hirooka S."/>
            <person name="Hirose Y."/>
            <person name="Kanesaki Y."/>
            <person name="Higuchi S."/>
            <person name="Fujiwara T."/>
            <person name="Onuma R."/>
            <person name="Era A."/>
            <person name="Ohbayashi R."/>
            <person name="Uzuka A."/>
            <person name="Nozaki H."/>
            <person name="Yoshikawa H."/>
            <person name="Miyagishima S.Y."/>
        </authorList>
    </citation>
    <scope>NUCLEOTIDE SEQUENCE [LARGE SCALE GENOMIC DNA]</scope>
    <source>
        <strain evidence="4 5">NIES-2499</strain>
    </source>
</reference>
<dbReference type="EMBL" id="BEGY01000149">
    <property type="protein sequence ID" value="GAX85093.1"/>
    <property type="molecule type" value="Genomic_DNA"/>
</dbReference>
<dbReference type="PANTHER" id="PTHR31682">
    <property type="entry name" value="UDP-ARABINOSE MUTASE"/>
    <property type="match status" value="1"/>
</dbReference>
<comment type="caution">
    <text evidence="4">The sequence shown here is derived from an EMBL/GenBank/DDBJ whole genome shotgun (WGS) entry which is preliminary data.</text>
</comment>
<evidence type="ECO:0000256" key="1">
    <source>
        <dbReference type="ARBA" id="ARBA00004555"/>
    </source>
</evidence>
<name>A0A250XQ12_9CHLO</name>
<keyword evidence="5" id="KW-1185">Reference proteome</keyword>